<proteinExistence type="predicted"/>
<feature type="domain" description="AB hydrolase-1" evidence="2">
    <location>
        <begin position="40"/>
        <end position="140"/>
    </location>
</feature>
<protein>
    <submittedName>
        <fullName evidence="3">Alpha/beta fold hydrolase</fullName>
    </submittedName>
</protein>
<dbReference type="PANTHER" id="PTHR43689:SF8">
    <property type="entry name" value="ALPHA_BETA-HYDROLASES SUPERFAMILY PROTEIN"/>
    <property type="match status" value="1"/>
</dbReference>
<dbReference type="PANTHER" id="PTHR43689">
    <property type="entry name" value="HYDROLASE"/>
    <property type="match status" value="1"/>
</dbReference>
<organism evidence="3 4">
    <name type="scientific">Saccharothrix xinjiangensis</name>
    <dbReference type="NCBI Taxonomy" id="204798"/>
    <lineage>
        <taxon>Bacteria</taxon>
        <taxon>Bacillati</taxon>
        <taxon>Actinomycetota</taxon>
        <taxon>Actinomycetes</taxon>
        <taxon>Pseudonocardiales</taxon>
        <taxon>Pseudonocardiaceae</taxon>
        <taxon>Saccharothrix</taxon>
    </lineage>
</organism>
<keyword evidence="4" id="KW-1185">Reference proteome</keyword>
<dbReference type="Proteomes" id="UP001595833">
    <property type="component" value="Unassembled WGS sequence"/>
</dbReference>
<evidence type="ECO:0000313" key="4">
    <source>
        <dbReference type="Proteomes" id="UP001595833"/>
    </source>
</evidence>
<evidence type="ECO:0000256" key="1">
    <source>
        <dbReference type="SAM" id="MobiDB-lite"/>
    </source>
</evidence>
<reference evidence="4" key="1">
    <citation type="journal article" date="2019" name="Int. J. Syst. Evol. Microbiol.">
        <title>The Global Catalogue of Microorganisms (GCM) 10K type strain sequencing project: providing services to taxonomists for standard genome sequencing and annotation.</title>
        <authorList>
            <consortium name="The Broad Institute Genomics Platform"/>
            <consortium name="The Broad Institute Genome Sequencing Center for Infectious Disease"/>
            <person name="Wu L."/>
            <person name="Ma J."/>
        </authorList>
    </citation>
    <scope>NUCLEOTIDE SEQUENCE [LARGE SCALE GENOMIC DNA]</scope>
    <source>
        <strain evidence="4">KCTC 12848</strain>
    </source>
</reference>
<gene>
    <name evidence="3" type="ORF">ACFPFM_27590</name>
</gene>
<dbReference type="Pfam" id="PF00561">
    <property type="entry name" value="Abhydrolase_1"/>
    <property type="match status" value="1"/>
</dbReference>
<name>A0ABV9Y7Y5_9PSEU</name>
<dbReference type="Gene3D" id="3.40.50.1820">
    <property type="entry name" value="alpha/beta hydrolase"/>
    <property type="match status" value="1"/>
</dbReference>
<sequence>MGVITARGTDVPDSRQPHRVRRDGGVRSLEPSPGAGEDGPVVVLVPGLGALGYLLDALAGCGGWARSFLLDVPGFGHHRPRPCAAEVPAVAEAVARWLDLVVGDTPVVLVGHSTGAQAALHVAADHPDRVGALVLMGPTFPPEQRRLPGLLRGCARNSRREPPGLLPVTVPYYVRGGPRDLARFVRSAQRDRPEQVITGVRCPTLLVRGEHDAFSPRGWVERLAAAAPDGWSETTSGAHTFPYQHGGATSALIARAARRAGLLGDG</sequence>
<dbReference type="InterPro" id="IPR000073">
    <property type="entry name" value="AB_hydrolase_1"/>
</dbReference>
<dbReference type="SUPFAM" id="SSF53474">
    <property type="entry name" value="alpha/beta-Hydrolases"/>
    <property type="match status" value="1"/>
</dbReference>
<keyword evidence="3" id="KW-0378">Hydrolase</keyword>
<accession>A0ABV9Y7Y5</accession>
<comment type="caution">
    <text evidence="3">The sequence shown here is derived from an EMBL/GenBank/DDBJ whole genome shotgun (WGS) entry which is preliminary data.</text>
</comment>
<evidence type="ECO:0000313" key="3">
    <source>
        <dbReference type="EMBL" id="MFC5057494.1"/>
    </source>
</evidence>
<dbReference type="RefSeq" id="WP_344036972.1">
    <property type="nucleotide sequence ID" value="NZ_BAAAKE010000006.1"/>
</dbReference>
<dbReference type="PRINTS" id="PR00111">
    <property type="entry name" value="ABHYDROLASE"/>
</dbReference>
<evidence type="ECO:0000259" key="2">
    <source>
        <dbReference type="Pfam" id="PF00561"/>
    </source>
</evidence>
<dbReference type="EMBL" id="JBHSJB010000027">
    <property type="protein sequence ID" value="MFC5057494.1"/>
    <property type="molecule type" value="Genomic_DNA"/>
</dbReference>
<feature type="region of interest" description="Disordered" evidence="1">
    <location>
        <begin position="1"/>
        <end position="34"/>
    </location>
</feature>
<dbReference type="InterPro" id="IPR029058">
    <property type="entry name" value="AB_hydrolase_fold"/>
</dbReference>
<dbReference type="GO" id="GO:0016787">
    <property type="term" value="F:hydrolase activity"/>
    <property type="evidence" value="ECO:0007669"/>
    <property type="project" value="UniProtKB-KW"/>
</dbReference>